<evidence type="ECO:0000313" key="3">
    <source>
        <dbReference type="EMBL" id="ACM55971.1"/>
    </source>
</evidence>
<protein>
    <recommendedName>
        <fullName evidence="5">SHOCT domain-containing protein</fullName>
    </recommendedName>
</protein>
<gene>
    <name evidence="3" type="ordered locus">Hlac_0368</name>
</gene>
<feature type="compositionally biased region" description="Polar residues" evidence="1">
    <location>
        <begin position="78"/>
        <end position="87"/>
    </location>
</feature>
<evidence type="ECO:0008006" key="5">
    <source>
        <dbReference type="Google" id="ProtNLM"/>
    </source>
</evidence>
<name>B9LSC6_HALLT</name>
<dbReference type="HOGENOM" id="CLU_151700_0_0_2"/>
<keyword evidence="2" id="KW-1133">Transmembrane helix</keyword>
<feature type="transmembrane region" description="Helical" evidence="2">
    <location>
        <begin position="37"/>
        <end position="55"/>
    </location>
</feature>
<sequence length="133" mass="14744">MDGKRTLYYAAIAIAVLIALSVVGTIISLAIGVTVWMVTWAIRLAVLAGLVYVAYKAGSWLLGDDNAPSIDSLERSRGSTSASAGDTSESRQDRLRRQYVEGQISEAEFERRIASELETEEFDDIDRELERER</sequence>
<dbReference type="Proteomes" id="UP000000740">
    <property type="component" value="Chromosome 1"/>
</dbReference>
<evidence type="ECO:0000313" key="4">
    <source>
        <dbReference type="Proteomes" id="UP000000740"/>
    </source>
</evidence>
<keyword evidence="2" id="KW-0812">Transmembrane</keyword>
<dbReference type="KEGG" id="hla:Hlac_0368"/>
<dbReference type="eggNOG" id="arCOG03912">
    <property type="taxonomic scope" value="Archaea"/>
</dbReference>
<keyword evidence="4" id="KW-1185">Reference proteome</keyword>
<reference evidence="3 4" key="1">
    <citation type="journal article" date="2016" name="Stand. Genomic Sci.">
        <title>Complete genome sequence of the Antarctic Halorubrum lacusprofundi type strain ACAM 34.</title>
        <authorList>
            <person name="Anderson I.J."/>
            <person name="DasSarma P."/>
            <person name="Lucas S."/>
            <person name="Copeland A."/>
            <person name="Lapidus A."/>
            <person name="Del Rio T.G."/>
            <person name="Tice H."/>
            <person name="Dalin E."/>
            <person name="Bruce D.C."/>
            <person name="Goodwin L."/>
            <person name="Pitluck S."/>
            <person name="Sims D."/>
            <person name="Brettin T.S."/>
            <person name="Detter J.C."/>
            <person name="Han C.S."/>
            <person name="Larimer F."/>
            <person name="Hauser L."/>
            <person name="Land M."/>
            <person name="Ivanova N."/>
            <person name="Richardson P."/>
            <person name="Cavicchioli R."/>
            <person name="DasSarma S."/>
            <person name="Woese C.R."/>
            <person name="Kyrpides N.C."/>
        </authorList>
    </citation>
    <scope>NUCLEOTIDE SEQUENCE [LARGE SCALE GENOMIC DNA]</scope>
    <source>
        <strain evidence="4">ATCC 49239 / DSM 5036 / JCM 8891 / ACAM 34</strain>
    </source>
</reference>
<evidence type="ECO:0000256" key="1">
    <source>
        <dbReference type="SAM" id="MobiDB-lite"/>
    </source>
</evidence>
<dbReference type="RefSeq" id="WP_012659612.1">
    <property type="nucleotide sequence ID" value="NC_012029.1"/>
</dbReference>
<keyword evidence="2" id="KW-0472">Membrane</keyword>
<dbReference type="EMBL" id="CP001365">
    <property type="protein sequence ID" value="ACM55971.1"/>
    <property type="molecule type" value="Genomic_DNA"/>
</dbReference>
<proteinExistence type="predicted"/>
<organism evidence="3 4">
    <name type="scientific">Halorubrum lacusprofundi (strain ATCC 49239 / DSM 5036 / JCM 8891 / ACAM 34)</name>
    <dbReference type="NCBI Taxonomy" id="416348"/>
    <lineage>
        <taxon>Archaea</taxon>
        <taxon>Methanobacteriati</taxon>
        <taxon>Methanobacteriota</taxon>
        <taxon>Stenosarchaea group</taxon>
        <taxon>Halobacteria</taxon>
        <taxon>Halobacteriales</taxon>
        <taxon>Haloferacaceae</taxon>
        <taxon>Halorubrum</taxon>
    </lineage>
</organism>
<evidence type="ECO:0000256" key="2">
    <source>
        <dbReference type="SAM" id="Phobius"/>
    </source>
</evidence>
<accession>B9LSC6</accession>
<feature type="region of interest" description="Disordered" evidence="1">
    <location>
        <begin position="72"/>
        <end position="95"/>
    </location>
</feature>
<dbReference type="GeneID" id="7399761"/>
<feature type="transmembrane region" description="Helical" evidence="2">
    <location>
        <begin position="7"/>
        <end position="31"/>
    </location>
</feature>
<dbReference type="AlphaFoldDB" id="B9LSC6"/>